<proteinExistence type="predicted"/>
<dbReference type="Proteomes" id="UP000189021">
    <property type="component" value="Unassembled WGS sequence"/>
</dbReference>
<evidence type="ECO:0000313" key="2">
    <source>
        <dbReference type="EMBL" id="OOE41080.1"/>
    </source>
</evidence>
<gene>
    <name evidence="2" type="ORF">BZG00_03020</name>
</gene>
<dbReference type="Gene3D" id="3.10.450.50">
    <property type="match status" value="1"/>
</dbReference>
<sequence length="138" mass="15767">MTNKDVVLAFWEAMQRNDFSKASEYFSDDYQCFWPQSGELIVGRDDFVALNTAYPANGLWTFSVYSCIAEGDRVVTDVGVTDGVVNDRVITFHTLKAGRITYQQEFWPDDMPAPEWRSNWVRRVGNGLNLSKHGSQSR</sequence>
<dbReference type="EMBL" id="MUEK01000002">
    <property type="protein sequence ID" value="OOE41080.1"/>
    <property type="molecule type" value="Genomic_DNA"/>
</dbReference>
<dbReference type="InterPro" id="IPR032710">
    <property type="entry name" value="NTF2-like_dom_sf"/>
</dbReference>
<dbReference type="SUPFAM" id="SSF54427">
    <property type="entry name" value="NTF2-like"/>
    <property type="match status" value="1"/>
</dbReference>
<dbReference type="Pfam" id="PF12680">
    <property type="entry name" value="SnoaL_2"/>
    <property type="match status" value="1"/>
</dbReference>
<comment type="caution">
    <text evidence="2">The sequence shown here is derived from an EMBL/GenBank/DDBJ whole genome shotgun (WGS) entry which is preliminary data.</text>
</comment>
<evidence type="ECO:0000259" key="1">
    <source>
        <dbReference type="Pfam" id="PF12680"/>
    </source>
</evidence>
<evidence type="ECO:0000313" key="3">
    <source>
        <dbReference type="Proteomes" id="UP000189021"/>
    </source>
</evidence>
<keyword evidence="3" id="KW-1185">Reference proteome</keyword>
<reference evidence="2 3" key="1">
    <citation type="journal article" date="2017" name="Genome Announc.">
        <title>Draft Genome Sequences of Salinivibrio proteolyticus, Salinivibrio sharmensis, Salinivibrio siamensis, Salinivibrio costicola subsp. alcaliphilus, Salinivibrio costicola subsp. vallismortis, and 29 New Isolates Belonging to the Genus Salinivibrio.</title>
        <authorList>
            <person name="Lopez-Hermoso C."/>
            <person name="de la Haba R.R."/>
            <person name="Sanchez-Porro C."/>
            <person name="Bayliss S.C."/>
            <person name="Feil E.J."/>
            <person name="Ventosa A."/>
        </authorList>
    </citation>
    <scope>NUCLEOTIDE SEQUENCE [LARGE SCALE GENOMIC DNA]</scope>
    <source>
        <strain evidence="2 3">AL184</strain>
    </source>
</reference>
<dbReference type="RefSeq" id="WP_069361352.1">
    <property type="nucleotide sequence ID" value="NZ_CP040021.1"/>
</dbReference>
<organism evidence="2 3">
    <name type="scientific">Salinivibrio kushneri</name>
    <dbReference type="NCBI Taxonomy" id="1908198"/>
    <lineage>
        <taxon>Bacteria</taxon>
        <taxon>Pseudomonadati</taxon>
        <taxon>Pseudomonadota</taxon>
        <taxon>Gammaproteobacteria</taxon>
        <taxon>Vibrionales</taxon>
        <taxon>Vibrionaceae</taxon>
        <taxon>Salinivibrio</taxon>
    </lineage>
</organism>
<name>A0AB36K0L0_9GAMM</name>
<accession>A0AB36K0L0</accession>
<dbReference type="AlphaFoldDB" id="A0AB36K0L0"/>
<feature type="domain" description="SnoaL-like" evidence="1">
    <location>
        <begin position="7"/>
        <end position="102"/>
    </location>
</feature>
<dbReference type="InterPro" id="IPR037401">
    <property type="entry name" value="SnoaL-like"/>
</dbReference>
<protein>
    <submittedName>
        <fullName evidence="2">Polyketide cyclase</fullName>
    </submittedName>
</protein>